<name>W0A307_9SPHN</name>
<accession>W0A307</accession>
<keyword evidence="2" id="KW-1185">Reference proteome</keyword>
<organism evidence="1 2">
    <name type="scientific">Sphingomonas sanxanigenens DSM 19645 = NX02</name>
    <dbReference type="NCBI Taxonomy" id="1123269"/>
    <lineage>
        <taxon>Bacteria</taxon>
        <taxon>Pseudomonadati</taxon>
        <taxon>Pseudomonadota</taxon>
        <taxon>Alphaproteobacteria</taxon>
        <taxon>Sphingomonadales</taxon>
        <taxon>Sphingomonadaceae</taxon>
        <taxon>Sphingomonas</taxon>
    </lineage>
</organism>
<evidence type="ECO:0000313" key="2">
    <source>
        <dbReference type="Proteomes" id="UP000018851"/>
    </source>
</evidence>
<dbReference type="PATRIC" id="fig|1123269.5.peg.557"/>
<gene>
    <name evidence="1" type="ORF">NX02_02885</name>
</gene>
<dbReference type="KEGG" id="ssan:NX02_02885"/>
<proteinExistence type="predicted"/>
<dbReference type="EMBL" id="CP006644">
    <property type="protein sequence ID" value="AHE52334.1"/>
    <property type="molecule type" value="Genomic_DNA"/>
</dbReference>
<protein>
    <submittedName>
        <fullName evidence="1">Uncharacterized protein</fullName>
    </submittedName>
</protein>
<dbReference type="HOGENOM" id="CLU_2556538_0_0_5"/>
<reference evidence="1 2" key="1">
    <citation type="submission" date="2013-07" db="EMBL/GenBank/DDBJ databases">
        <title>Completed genome of Sphingomonas sanxanigenens NX02.</title>
        <authorList>
            <person name="Ma T."/>
            <person name="Huang H."/>
            <person name="Wu M."/>
            <person name="Li X."/>
            <person name="Li G."/>
        </authorList>
    </citation>
    <scope>NUCLEOTIDE SEQUENCE [LARGE SCALE GENOMIC DNA]</scope>
    <source>
        <strain evidence="1 2">NX02</strain>
    </source>
</reference>
<dbReference type="STRING" id="1123269.NX02_02885"/>
<sequence>MDAEAGKRLGGSFRFLYYDGEENRCPGCGGKHWTIGRLMAECAYCETALPLQSAHGFGHTMRIFGHGAPGYEPDGSEALAMH</sequence>
<evidence type="ECO:0000313" key="1">
    <source>
        <dbReference type="EMBL" id="AHE52334.1"/>
    </source>
</evidence>
<dbReference type="eggNOG" id="ENOG502ZNVC">
    <property type="taxonomic scope" value="Bacteria"/>
</dbReference>
<dbReference type="AlphaFoldDB" id="W0A307"/>
<dbReference type="Proteomes" id="UP000018851">
    <property type="component" value="Chromosome"/>
</dbReference>